<evidence type="ECO:0000259" key="3">
    <source>
        <dbReference type="Pfam" id="PF00892"/>
    </source>
</evidence>
<evidence type="ECO:0000313" key="4">
    <source>
        <dbReference type="EMBL" id="MFC7615604.1"/>
    </source>
</evidence>
<evidence type="ECO:0000256" key="2">
    <source>
        <dbReference type="SAM" id="Phobius"/>
    </source>
</evidence>
<dbReference type="EMBL" id="JBHTEY010000004">
    <property type="protein sequence ID" value="MFC7615604.1"/>
    <property type="molecule type" value="Genomic_DNA"/>
</dbReference>
<keyword evidence="2" id="KW-0812">Transmembrane</keyword>
<gene>
    <name evidence="4" type="ORF">ACFQV2_20960</name>
</gene>
<evidence type="ECO:0000256" key="1">
    <source>
        <dbReference type="ARBA" id="ARBA00007362"/>
    </source>
</evidence>
<proteinExistence type="inferred from homology"/>
<keyword evidence="2" id="KW-1133">Transmembrane helix</keyword>
<feature type="transmembrane region" description="Helical" evidence="2">
    <location>
        <begin position="35"/>
        <end position="52"/>
    </location>
</feature>
<sequence>MSSTLRGLFPLLGYAVLIAGTDVYAGHELQSLNPFAMGAISFTLAAVFFVGLDIAKRGAAATFRPLKTQRRDVIAINVMTAAAWITLLYALKLLEPAVVNVVAFAIGPVLTVLIAPLLRRGASRCARRCSSPWGLSSR</sequence>
<reference evidence="5" key="1">
    <citation type="journal article" date="2019" name="Int. J. Syst. Evol. Microbiol.">
        <title>The Global Catalogue of Microorganisms (GCM) 10K type strain sequencing project: providing services to taxonomists for standard genome sequencing and annotation.</title>
        <authorList>
            <consortium name="The Broad Institute Genomics Platform"/>
            <consortium name="The Broad Institute Genome Sequencing Center for Infectious Disease"/>
            <person name="Wu L."/>
            <person name="Ma J."/>
        </authorList>
    </citation>
    <scope>NUCLEOTIDE SEQUENCE [LARGE SCALE GENOMIC DNA]</scope>
    <source>
        <strain evidence="5">JCM 17695</strain>
    </source>
</reference>
<comment type="caution">
    <text evidence="4">The sequence shown here is derived from an EMBL/GenBank/DDBJ whole genome shotgun (WGS) entry which is preliminary data.</text>
</comment>
<keyword evidence="2" id="KW-0472">Membrane</keyword>
<dbReference type="Pfam" id="PF00892">
    <property type="entry name" value="EamA"/>
    <property type="match status" value="1"/>
</dbReference>
<comment type="similarity">
    <text evidence="1">Belongs to the EamA transporter family.</text>
</comment>
<evidence type="ECO:0000313" key="5">
    <source>
        <dbReference type="Proteomes" id="UP001596512"/>
    </source>
</evidence>
<keyword evidence="5" id="KW-1185">Reference proteome</keyword>
<accession>A0ABW2TQI9</accession>
<dbReference type="InterPro" id="IPR000620">
    <property type="entry name" value="EamA_dom"/>
</dbReference>
<feature type="domain" description="EamA" evidence="3">
    <location>
        <begin position="6"/>
        <end position="118"/>
    </location>
</feature>
<protein>
    <submittedName>
        <fullName evidence="4">EamA family transporter</fullName>
    </submittedName>
</protein>
<dbReference type="Proteomes" id="UP001596512">
    <property type="component" value="Unassembled WGS sequence"/>
</dbReference>
<name>A0ABW2TQI9_9PSEU</name>
<feature type="transmembrane region" description="Helical" evidence="2">
    <location>
        <begin position="73"/>
        <end position="91"/>
    </location>
</feature>
<organism evidence="4 5">
    <name type="scientific">Actinokineospora soli</name>
    <dbReference type="NCBI Taxonomy" id="1048753"/>
    <lineage>
        <taxon>Bacteria</taxon>
        <taxon>Bacillati</taxon>
        <taxon>Actinomycetota</taxon>
        <taxon>Actinomycetes</taxon>
        <taxon>Pseudonocardiales</taxon>
        <taxon>Pseudonocardiaceae</taxon>
        <taxon>Actinokineospora</taxon>
    </lineage>
</organism>
<feature type="transmembrane region" description="Helical" evidence="2">
    <location>
        <begin position="97"/>
        <end position="118"/>
    </location>
</feature>